<evidence type="ECO:0000259" key="8">
    <source>
        <dbReference type="Pfam" id="PF01490"/>
    </source>
</evidence>
<evidence type="ECO:0000256" key="6">
    <source>
        <dbReference type="ARBA" id="ARBA00023136"/>
    </source>
</evidence>
<dbReference type="OrthoDB" id="2417221at2759"/>
<proteinExistence type="predicted"/>
<dbReference type="PANTHER" id="PTHR48017">
    <property type="entry name" value="OS05G0424000 PROTEIN-RELATED"/>
    <property type="match status" value="1"/>
</dbReference>
<accession>A0A7J7NGF3</accession>
<dbReference type="Pfam" id="PF01490">
    <property type="entry name" value="Aa_trans"/>
    <property type="match status" value="1"/>
</dbReference>
<reference evidence="9 10" key="1">
    <citation type="journal article" date="2020" name="IScience">
        <title>Genome Sequencing of the Endangered Kingdonia uniflora (Circaeasteraceae, Ranunculales) Reveals Potential Mechanisms of Evolutionary Specialization.</title>
        <authorList>
            <person name="Sun Y."/>
            <person name="Deng T."/>
            <person name="Zhang A."/>
            <person name="Moore M.J."/>
            <person name="Landis J.B."/>
            <person name="Lin N."/>
            <person name="Zhang H."/>
            <person name="Zhang X."/>
            <person name="Huang J."/>
            <person name="Zhang X."/>
            <person name="Sun H."/>
            <person name="Wang H."/>
        </authorList>
    </citation>
    <scope>NUCLEOTIDE SEQUENCE [LARGE SCALE GENOMIC DNA]</scope>
    <source>
        <strain evidence="9">TB1705</strain>
        <tissue evidence="9">Leaf</tissue>
    </source>
</reference>
<protein>
    <recommendedName>
        <fullName evidence="8">Amino acid transporter transmembrane domain-containing protein</fullName>
    </recommendedName>
</protein>
<dbReference type="Proteomes" id="UP000541444">
    <property type="component" value="Unassembled WGS sequence"/>
</dbReference>
<comment type="caution">
    <text evidence="9">The sequence shown here is derived from an EMBL/GenBank/DDBJ whole genome shotgun (WGS) entry which is preliminary data.</text>
</comment>
<keyword evidence="4" id="KW-0029">Amino-acid transport</keyword>
<dbReference type="InterPro" id="IPR013057">
    <property type="entry name" value="AA_transpt_TM"/>
</dbReference>
<dbReference type="EMBL" id="JACGCM010000794">
    <property type="protein sequence ID" value="KAF6166321.1"/>
    <property type="molecule type" value="Genomic_DNA"/>
</dbReference>
<organism evidence="9 10">
    <name type="scientific">Kingdonia uniflora</name>
    <dbReference type="NCBI Taxonomy" id="39325"/>
    <lineage>
        <taxon>Eukaryota</taxon>
        <taxon>Viridiplantae</taxon>
        <taxon>Streptophyta</taxon>
        <taxon>Embryophyta</taxon>
        <taxon>Tracheophyta</taxon>
        <taxon>Spermatophyta</taxon>
        <taxon>Magnoliopsida</taxon>
        <taxon>Ranunculales</taxon>
        <taxon>Circaeasteraceae</taxon>
        <taxon>Kingdonia</taxon>
    </lineage>
</organism>
<comment type="subcellular location">
    <subcellularLocation>
        <location evidence="1">Membrane</location>
    </subcellularLocation>
</comment>
<feature type="domain" description="Amino acid transporter transmembrane" evidence="8">
    <location>
        <begin position="37"/>
        <end position="143"/>
    </location>
</feature>
<evidence type="ECO:0000313" key="9">
    <source>
        <dbReference type="EMBL" id="KAF6166321.1"/>
    </source>
</evidence>
<feature type="transmembrane region" description="Helical" evidence="7">
    <location>
        <begin position="46"/>
        <end position="64"/>
    </location>
</feature>
<evidence type="ECO:0000313" key="10">
    <source>
        <dbReference type="Proteomes" id="UP000541444"/>
    </source>
</evidence>
<name>A0A7J7NGF3_9MAGN</name>
<keyword evidence="6 7" id="KW-0472">Membrane</keyword>
<evidence type="ECO:0000256" key="2">
    <source>
        <dbReference type="ARBA" id="ARBA00022448"/>
    </source>
</evidence>
<dbReference type="GO" id="GO:0006865">
    <property type="term" value="P:amino acid transport"/>
    <property type="evidence" value="ECO:0007669"/>
    <property type="project" value="UniProtKB-KW"/>
</dbReference>
<dbReference type="GO" id="GO:0016020">
    <property type="term" value="C:membrane"/>
    <property type="evidence" value="ECO:0007669"/>
    <property type="project" value="UniProtKB-SubCell"/>
</dbReference>
<feature type="transmembrane region" description="Helical" evidence="7">
    <location>
        <begin position="126"/>
        <end position="146"/>
    </location>
</feature>
<evidence type="ECO:0000256" key="7">
    <source>
        <dbReference type="SAM" id="Phobius"/>
    </source>
</evidence>
<sequence>MVRSPRNVIAVLQFNFLPSEMAGDGQIEGSIGGISQATELKTVWTISQTLGNIAFGFPFSIILFEIQDTLKSTPAENRTMKKASIIAILVTTFFYICCGCIVYAAFGDNIPRNLFAGFGFYEPFWLLDFANACIVVFLVGGYHNLYNANVRKVIVMGLIGSNWLHPSLLMAVPEQEWGVCQRDKRHQLRYEIHGSRTKSRTCRCQLHFLRCFRSLNGNHEKLSKLRF</sequence>
<keyword evidence="3 7" id="KW-0812">Transmembrane</keyword>
<dbReference type="AlphaFoldDB" id="A0A7J7NGF3"/>
<gene>
    <name evidence="9" type="ORF">GIB67_015867</name>
</gene>
<evidence type="ECO:0000256" key="4">
    <source>
        <dbReference type="ARBA" id="ARBA00022970"/>
    </source>
</evidence>
<keyword evidence="2" id="KW-0813">Transport</keyword>
<keyword evidence="5 7" id="KW-1133">Transmembrane helix</keyword>
<evidence type="ECO:0000256" key="5">
    <source>
        <dbReference type="ARBA" id="ARBA00022989"/>
    </source>
</evidence>
<evidence type="ECO:0000256" key="1">
    <source>
        <dbReference type="ARBA" id="ARBA00004370"/>
    </source>
</evidence>
<feature type="transmembrane region" description="Helical" evidence="7">
    <location>
        <begin position="85"/>
        <end position="106"/>
    </location>
</feature>
<evidence type="ECO:0000256" key="3">
    <source>
        <dbReference type="ARBA" id="ARBA00022692"/>
    </source>
</evidence>
<keyword evidence="10" id="KW-1185">Reference proteome</keyword>